<organism evidence="4">
    <name type="scientific">Brugia timori</name>
    <dbReference type="NCBI Taxonomy" id="42155"/>
    <lineage>
        <taxon>Eukaryota</taxon>
        <taxon>Metazoa</taxon>
        <taxon>Ecdysozoa</taxon>
        <taxon>Nematoda</taxon>
        <taxon>Chromadorea</taxon>
        <taxon>Rhabditida</taxon>
        <taxon>Spirurina</taxon>
        <taxon>Spiruromorpha</taxon>
        <taxon>Filarioidea</taxon>
        <taxon>Onchocercidae</taxon>
        <taxon>Brugia</taxon>
    </lineage>
</organism>
<evidence type="ECO:0000313" key="2">
    <source>
        <dbReference type="EMBL" id="VDO43564.1"/>
    </source>
</evidence>
<evidence type="ECO:0000313" key="3">
    <source>
        <dbReference type="Proteomes" id="UP000280834"/>
    </source>
</evidence>
<proteinExistence type="predicted"/>
<keyword evidence="3" id="KW-1185">Reference proteome</keyword>
<dbReference type="WBParaSite" id="BTMF_0001471101-mRNA-1">
    <property type="protein sequence ID" value="BTMF_0001471101-mRNA-1"/>
    <property type="gene ID" value="BTMF_0001471101"/>
</dbReference>
<feature type="region of interest" description="Disordered" evidence="1">
    <location>
        <begin position="110"/>
        <end position="130"/>
    </location>
</feature>
<dbReference type="EMBL" id="UZAG01019402">
    <property type="protein sequence ID" value="VDO43564.1"/>
    <property type="molecule type" value="Genomic_DNA"/>
</dbReference>
<evidence type="ECO:0000313" key="4">
    <source>
        <dbReference type="WBParaSite" id="BTMF_0001471101-mRNA-1"/>
    </source>
</evidence>
<protein>
    <submittedName>
        <fullName evidence="4">Fibronectin type-III domain-containing protein</fullName>
    </submittedName>
</protein>
<sequence>MQLHFITHRAEMGVYEVTLAASFFRGLDIVKWIPIASREVCMLNSYDGRFKTLFYNCEKKAVGNDLNNPVLQIATAPHNVSGTFNELAHKQYQLKVFHIFNNYETIASNGSKRSPMSQEYRRSSTAVKVN</sequence>
<dbReference type="AlphaFoldDB" id="A0A0R3R3X1"/>
<name>A0A0R3R3X1_9BILA</name>
<gene>
    <name evidence="2" type="ORF">BTMF_LOCUS12707</name>
</gene>
<dbReference type="Proteomes" id="UP000280834">
    <property type="component" value="Unassembled WGS sequence"/>
</dbReference>
<evidence type="ECO:0000256" key="1">
    <source>
        <dbReference type="SAM" id="MobiDB-lite"/>
    </source>
</evidence>
<accession>A0A0R3R3X1</accession>
<reference evidence="4" key="1">
    <citation type="submission" date="2017-02" db="UniProtKB">
        <authorList>
            <consortium name="WormBaseParasite"/>
        </authorList>
    </citation>
    <scope>IDENTIFICATION</scope>
</reference>
<reference evidence="2 3" key="2">
    <citation type="submission" date="2018-11" db="EMBL/GenBank/DDBJ databases">
        <authorList>
            <consortium name="Pathogen Informatics"/>
        </authorList>
    </citation>
    <scope>NUCLEOTIDE SEQUENCE [LARGE SCALE GENOMIC DNA]</scope>
</reference>